<dbReference type="EMBL" id="BLIV01000008">
    <property type="protein sequence ID" value="GFE51849.1"/>
    <property type="molecule type" value="Genomic_DNA"/>
</dbReference>
<accession>A0A640VUZ8</accession>
<gene>
    <name evidence="1" type="ORF">So717_36020</name>
</gene>
<evidence type="ECO:0008006" key="3">
    <source>
        <dbReference type="Google" id="ProtNLM"/>
    </source>
</evidence>
<proteinExistence type="predicted"/>
<dbReference type="Pfam" id="PF10014">
    <property type="entry name" value="2OG-Fe_Oxy_2"/>
    <property type="match status" value="1"/>
</dbReference>
<reference evidence="1 2" key="1">
    <citation type="submission" date="2019-12" db="EMBL/GenBank/DDBJ databases">
        <title>Roseobacter cerasinus sp. nov., isolated from seawater around aquaculture.</title>
        <authorList>
            <person name="Muramatsu S."/>
            <person name="Takabe Y."/>
            <person name="Mori K."/>
            <person name="Takaichi S."/>
            <person name="Hanada S."/>
        </authorList>
    </citation>
    <scope>NUCLEOTIDE SEQUENCE [LARGE SCALE GENOMIC DNA]</scope>
    <source>
        <strain evidence="1 2">AI77</strain>
    </source>
</reference>
<sequence>MEDTMNDQVAGELAAQGYSYIAAPDFGVPNATDSDFARLADEWNRLETDNYLQENATFRERRFGRFAYQPSTQTVVQLKHTPYFQAAGTNTYAGGIHRVVAPLTEQFAKDPLLSDLIKQDFDCFPTRSFDKSEWWYVACHLFRIIGRDGEEGEPTPEGVHRDDINYGAMHLMDRVNATGGLSRIHAEDHSIAAELCLKNRLDTLFWADEQVLHSVTPIRPSDTQRSAVRDILILGYTHSPNILEEEGTS</sequence>
<dbReference type="Gene3D" id="2.60.120.620">
    <property type="entry name" value="q2cbj1_9rhob like domain"/>
    <property type="match status" value="1"/>
</dbReference>
<dbReference type="InterPro" id="IPR018724">
    <property type="entry name" value="2OG-Fe_dioxygenase"/>
</dbReference>
<protein>
    <recommendedName>
        <fullName evidence="3">2OG-Fe dioxygenase family protein</fullName>
    </recommendedName>
</protein>
<comment type="caution">
    <text evidence="1">The sequence shown here is derived from an EMBL/GenBank/DDBJ whole genome shotgun (WGS) entry which is preliminary data.</text>
</comment>
<keyword evidence="2" id="KW-1185">Reference proteome</keyword>
<organism evidence="1 2">
    <name type="scientific">Roseobacter cerasinus</name>
    <dbReference type="NCBI Taxonomy" id="2602289"/>
    <lineage>
        <taxon>Bacteria</taxon>
        <taxon>Pseudomonadati</taxon>
        <taxon>Pseudomonadota</taxon>
        <taxon>Alphaproteobacteria</taxon>
        <taxon>Rhodobacterales</taxon>
        <taxon>Roseobacteraceae</taxon>
        <taxon>Roseobacter</taxon>
    </lineage>
</organism>
<evidence type="ECO:0000313" key="2">
    <source>
        <dbReference type="Proteomes" id="UP000436522"/>
    </source>
</evidence>
<dbReference type="Proteomes" id="UP000436522">
    <property type="component" value="Unassembled WGS sequence"/>
</dbReference>
<evidence type="ECO:0000313" key="1">
    <source>
        <dbReference type="EMBL" id="GFE51849.1"/>
    </source>
</evidence>
<name>A0A640VUZ8_9RHOB</name>
<dbReference type="GO" id="GO:0051213">
    <property type="term" value="F:dioxygenase activity"/>
    <property type="evidence" value="ECO:0007669"/>
    <property type="project" value="InterPro"/>
</dbReference>
<dbReference type="AlphaFoldDB" id="A0A640VUZ8"/>